<organism evidence="6 7">
    <name type="scientific">Salimicrobium flavidum</name>
    <dbReference type="NCBI Taxonomy" id="570947"/>
    <lineage>
        <taxon>Bacteria</taxon>
        <taxon>Bacillati</taxon>
        <taxon>Bacillota</taxon>
        <taxon>Bacilli</taxon>
        <taxon>Bacillales</taxon>
        <taxon>Bacillaceae</taxon>
        <taxon>Salimicrobium</taxon>
    </lineage>
</organism>
<dbReference type="CDD" id="cd00635">
    <property type="entry name" value="PLPDE_III_YBL036c_like"/>
    <property type="match status" value="1"/>
</dbReference>
<dbReference type="InterPro" id="IPR029066">
    <property type="entry name" value="PLP-binding_barrel"/>
</dbReference>
<dbReference type="PIRSF" id="PIRSF004848">
    <property type="entry name" value="YBL036c_PLPDEIII"/>
    <property type="match status" value="1"/>
</dbReference>
<dbReference type="PANTHER" id="PTHR10146">
    <property type="entry name" value="PROLINE SYNTHETASE CO-TRANSCRIBED BACTERIAL HOMOLOG PROTEIN"/>
    <property type="match status" value="1"/>
</dbReference>
<evidence type="ECO:0000256" key="2">
    <source>
        <dbReference type="HAMAP-Rule" id="MF_02087"/>
    </source>
</evidence>
<dbReference type="EMBL" id="FTOC01000001">
    <property type="protein sequence ID" value="SIS37905.1"/>
    <property type="molecule type" value="Genomic_DNA"/>
</dbReference>
<comment type="function">
    <text evidence="2">Pyridoxal 5'-phosphate (PLP)-binding protein, which is involved in PLP homeostasis.</text>
</comment>
<proteinExistence type="inferred from homology"/>
<evidence type="ECO:0000259" key="5">
    <source>
        <dbReference type="Pfam" id="PF01168"/>
    </source>
</evidence>
<keyword evidence="7" id="KW-1185">Reference proteome</keyword>
<dbReference type="AlphaFoldDB" id="A0A1N7ILG2"/>
<dbReference type="HAMAP" id="MF_02087">
    <property type="entry name" value="PLP_homeostasis"/>
    <property type="match status" value="1"/>
</dbReference>
<dbReference type="Proteomes" id="UP000187608">
    <property type="component" value="Unassembled WGS sequence"/>
</dbReference>
<dbReference type="SUPFAM" id="SSF51419">
    <property type="entry name" value="PLP-binding barrel"/>
    <property type="match status" value="1"/>
</dbReference>
<dbReference type="OrthoDB" id="9804072at2"/>
<reference evidence="7" key="1">
    <citation type="submission" date="2017-01" db="EMBL/GenBank/DDBJ databases">
        <authorList>
            <person name="Varghese N."/>
            <person name="Submissions S."/>
        </authorList>
    </citation>
    <scope>NUCLEOTIDE SEQUENCE [LARGE SCALE GENOMIC DNA]</scope>
    <source>
        <strain evidence="7">DSM 23127</strain>
    </source>
</reference>
<evidence type="ECO:0000313" key="6">
    <source>
        <dbReference type="EMBL" id="SIS37905.1"/>
    </source>
</evidence>
<dbReference type="InterPro" id="IPR011078">
    <property type="entry name" value="PyrdxlP_homeostasis"/>
</dbReference>
<dbReference type="STRING" id="570947.SAMN05421687_101483"/>
<evidence type="ECO:0000256" key="1">
    <source>
        <dbReference type="ARBA" id="ARBA00022898"/>
    </source>
</evidence>
<dbReference type="InterPro" id="IPR001608">
    <property type="entry name" value="Ala_racemase_N"/>
</dbReference>
<dbReference type="GO" id="GO:0030170">
    <property type="term" value="F:pyridoxal phosphate binding"/>
    <property type="evidence" value="ECO:0007669"/>
    <property type="project" value="UniProtKB-UniRule"/>
</dbReference>
<accession>A0A1N7ILG2</accession>
<dbReference type="RefSeq" id="WP_076556742.1">
    <property type="nucleotide sequence ID" value="NZ_FTOC01000001.1"/>
</dbReference>
<name>A0A1N7ILG2_9BACI</name>
<gene>
    <name evidence="6" type="ORF">SAMN05421687_101483</name>
</gene>
<feature type="domain" description="Alanine racemase N-terminal" evidence="5">
    <location>
        <begin position="6"/>
        <end position="223"/>
    </location>
</feature>
<protein>
    <recommendedName>
        <fullName evidence="2">Pyridoxal phosphate homeostasis protein</fullName>
        <shortName evidence="2">PLP homeostasis protein</shortName>
    </recommendedName>
</protein>
<comment type="similarity">
    <text evidence="2 4">Belongs to the pyridoxal phosphate-binding protein YggS/PROSC family.</text>
</comment>
<evidence type="ECO:0000256" key="4">
    <source>
        <dbReference type="RuleBase" id="RU004514"/>
    </source>
</evidence>
<feature type="modified residue" description="N6-(pyridoxal phosphate)lysine" evidence="2 3">
    <location>
        <position position="35"/>
    </location>
</feature>
<evidence type="ECO:0000256" key="3">
    <source>
        <dbReference type="PIRSR" id="PIRSR004848-1"/>
    </source>
</evidence>
<evidence type="ECO:0000313" key="7">
    <source>
        <dbReference type="Proteomes" id="UP000187608"/>
    </source>
</evidence>
<dbReference type="FunFam" id="3.20.20.10:FF:000011">
    <property type="entry name" value="Pyridoxal phosphate homeostasis protein"/>
    <property type="match status" value="1"/>
</dbReference>
<dbReference type="PROSITE" id="PS01211">
    <property type="entry name" value="UPF0001"/>
    <property type="match status" value="1"/>
</dbReference>
<keyword evidence="1 2" id="KW-0663">Pyridoxal phosphate</keyword>
<dbReference type="PANTHER" id="PTHR10146:SF14">
    <property type="entry name" value="PYRIDOXAL PHOSPHATE HOMEOSTASIS PROTEIN"/>
    <property type="match status" value="1"/>
</dbReference>
<comment type="cofactor">
    <cofactor evidence="3">
        <name>pyridoxal 5'-phosphate</name>
        <dbReference type="ChEBI" id="CHEBI:597326"/>
    </cofactor>
</comment>
<dbReference type="Pfam" id="PF01168">
    <property type="entry name" value="Ala_racemase_N"/>
    <property type="match status" value="1"/>
</dbReference>
<dbReference type="Gene3D" id="3.20.20.10">
    <property type="entry name" value="Alanine racemase"/>
    <property type="match status" value="1"/>
</dbReference>
<dbReference type="NCBIfam" id="TIGR00044">
    <property type="entry name" value="YggS family pyridoxal phosphate-dependent enzyme"/>
    <property type="match status" value="1"/>
</dbReference>
<sequence>MNVKENAEKIKNTIENTCASVERDPEDVTVIAVTKYVSTERAEEAIDAGIVNLGENRKEGFLEKQREIGNKATWHFIGSLQSRKVKDVIEHIDVLHSLDRKSLAKEINKRAETSISCFVQVNISGEESKHGINPGDVHAFIKMLKDYPKINVVGLMTMAPHVEDEEKTRGIFRKLRALRDEIKNEGWPHAPCEFLSMGMSNDYTIALEEGATHIRLGTSLVGNETTGGESS</sequence>